<dbReference type="AlphaFoldDB" id="A0A7I7UBR5"/>
<reference evidence="1 2" key="1">
    <citation type="journal article" date="2019" name="Emerg. Microbes Infect.">
        <title>Comprehensive subspecies identification of 175 nontuberculous mycobacteria species based on 7547 genomic profiles.</title>
        <authorList>
            <person name="Matsumoto Y."/>
            <person name="Kinjo T."/>
            <person name="Motooka D."/>
            <person name="Nabeya D."/>
            <person name="Jung N."/>
            <person name="Uechi K."/>
            <person name="Horii T."/>
            <person name="Iida T."/>
            <person name="Fujita J."/>
            <person name="Nakamura S."/>
        </authorList>
    </citation>
    <scope>NUCLEOTIDE SEQUENCE [LARGE SCALE GENOMIC DNA]</scope>
    <source>
        <strain evidence="1 2">JCM 6370</strain>
    </source>
</reference>
<sequence>MATVRAHVRLDEPELNNQTRPILRRKMNSWKRRTATLGRVRVPVDTGRLGRSIGEGPTRFTGPRTVTGSTHARTEYAAAVHEGRRARVIRPVRAKALRFQVGGRTVFAQVVRQGPMKGRPFLRNAGMAVAAEMAASD</sequence>
<organism evidence="1 2">
    <name type="scientific">Mycolicibacterium pulveris</name>
    <name type="common">Mycobacterium pulveris</name>
    <dbReference type="NCBI Taxonomy" id="36813"/>
    <lineage>
        <taxon>Bacteria</taxon>
        <taxon>Bacillati</taxon>
        <taxon>Actinomycetota</taxon>
        <taxon>Actinomycetes</taxon>
        <taxon>Mycobacteriales</taxon>
        <taxon>Mycobacteriaceae</taxon>
        <taxon>Mycolicibacterium</taxon>
    </lineage>
</organism>
<evidence type="ECO:0000313" key="1">
    <source>
        <dbReference type="EMBL" id="BBY78868.1"/>
    </source>
</evidence>
<accession>A0A7I7UBR5</accession>
<name>A0A7I7UBR5_MYCPV</name>
<evidence type="ECO:0000313" key="2">
    <source>
        <dbReference type="Proteomes" id="UP000467252"/>
    </source>
</evidence>
<proteinExistence type="predicted"/>
<dbReference type="EMBL" id="AP022599">
    <property type="protein sequence ID" value="BBY78868.1"/>
    <property type="molecule type" value="Genomic_DNA"/>
</dbReference>
<dbReference type="Proteomes" id="UP000467252">
    <property type="component" value="Chromosome"/>
</dbReference>
<gene>
    <name evidence="1" type="ORF">MPUL_00260</name>
</gene>
<keyword evidence="2" id="KW-1185">Reference proteome</keyword>
<dbReference type="RefSeq" id="WP_163896491.1">
    <property type="nucleotide sequence ID" value="NZ_AP022599.1"/>
</dbReference>
<protein>
    <submittedName>
        <fullName evidence="1">Uncharacterized protein</fullName>
    </submittedName>
</protein>